<organism evidence="4 5">
    <name type="scientific">Candidatus Blautia gallistercoris</name>
    <dbReference type="NCBI Taxonomy" id="2838490"/>
    <lineage>
        <taxon>Bacteria</taxon>
        <taxon>Bacillati</taxon>
        <taxon>Bacillota</taxon>
        <taxon>Clostridia</taxon>
        <taxon>Lachnospirales</taxon>
        <taxon>Lachnospiraceae</taxon>
        <taxon>Blautia</taxon>
    </lineage>
</organism>
<evidence type="ECO:0000313" key="4">
    <source>
        <dbReference type="EMBL" id="HIX58977.1"/>
    </source>
</evidence>
<dbReference type="InterPro" id="IPR047057">
    <property type="entry name" value="MerR_fam"/>
</dbReference>
<dbReference type="EMBL" id="DXEX01000105">
    <property type="protein sequence ID" value="HIX58977.1"/>
    <property type="molecule type" value="Genomic_DNA"/>
</dbReference>
<keyword evidence="2" id="KW-0175">Coiled coil</keyword>
<comment type="caution">
    <text evidence="4">The sequence shown here is derived from an EMBL/GenBank/DDBJ whole genome shotgun (WGS) entry which is preliminary data.</text>
</comment>
<accession>A0A9D1WHL0</accession>
<proteinExistence type="predicted"/>
<dbReference type="SUPFAM" id="SSF46955">
    <property type="entry name" value="Putative DNA-binding domain"/>
    <property type="match status" value="1"/>
</dbReference>
<dbReference type="CDD" id="cd01109">
    <property type="entry name" value="HTH_YyaN"/>
    <property type="match status" value="1"/>
</dbReference>
<reference evidence="4" key="2">
    <citation type="submission" date="2021-04" db="EMBL/GenBank/DDBJ databases">
        <authorList>
            <person name="Gilroy R."/>
        </authorList>
    </citation>
    <scope>NUCLEOTIDE SEQUENCE</scope>
    <source>
        <strain evidence="4">ChiSjej1B19-8411</strain>
    </source>
</reference>
<feature type="domain" description="HTH merR-type" evidence="3">
    <location>
        <begin position="1"/>
        <end position="69"/>
    </location>
</feature>
<dbReference type="GO" id="GO:0003677">
    <property type="term" value="F:DNA binding"/>
    <property type="evidence" value="ECO:0007669"/>
    <property type="project" value="UniProtKB-KW"/>
</dbReference>
<dbReference type="Gene3D" id="1.10.1660.10">
    <property type="match status" value="1"/>
</dbReference>
<keyword evidence="1" id="KW-0238">DNA-binding</keyword>
<evidence type="ECO:0000256" key="2">
    <source>
        <dbReference type="SAM" id="Coils"/>
    </source>
</evidence>
<gene>
    <name evidence="4" type="ORF">IAA45_04585</name>
</gene>
<dbReference type="InterPro" id="IPR009061">
    <property type="entry name" value="DNA-bd_dom_put_sf"/>
</dbReference>
<evidence type="ECO:0000256" key="1">
    <source>
        <dbReference type="ARBA" id="ARBA00023125"/>
    </source>
</evidence>
<reference evidence="4" key="1">
    <citation type="journal article" date="2021" name="PeerJ">
        <title>Extensive microbial diversity within the chicken gut microbiome revealed by metagenomics and culture.</title>
        <authorList>
            <person name="Gilroy R."/>
            <person name="Ravi A."/>
            <person name="Getino M."/>
            <person name="Pursley I."/>
            <person name="Horton D.L."/>
            <person name="Alikhan N.F."/>
            <person name="Baker D."/>
            <person name="Gharbi K."/>
            <person name="Hall N."/>
            <person name="Watson M."/>
            <person name="Adriaenssens E.M."/>
            <person name="Foster-Nyarko E."/>
            <person name="Jarju S."/>
            <person name="Secka A."/>
            <person name="Antonio M."/>
            <person name="Oren A."/>
            <person name="Chaudhuri R.R."/>
            <person name="La Ragione R."/>
            <person name="Hildebrand F."/>
            <person name="Pallen M.J."/>
        </authorList>
    </citation>
    <scope>NUCLEOTIDE SEQUENCE</scope>
    <source>
        <strain evidence="4">ChiSjej1B19-8411</strain>
    </source>
</reference>
<dbReference type="PRINTS" id="PR00040">
    <property type="entry name" value="HTHMERR"/>
</dbReference>
<dbReference type="Proteomes" id="UP000886817">
    <property type="component" value="Unassembled WGS sequence"/>
</dbReference>
<evidence type="ECO:0000259" key="3">
    <source>
        <dbReference type="PROSITE" id="PS50937"/>
    </source>
</evidence>
<sequence length="132" mass="15592">MTIAEVSRKYDISPDTLRYYERVGLIPRVERTSGGIRNYNEESCRWIELVKCMRGAGVHIESLVEYCTLMQQGNSTITARKELLAEEREKLLTKQKEIQETLERLNYKIQVYEEAEKTDILNWDNKKEENND</sequence>
<dbReference type="Pfam" id="PF13411">
    <property type="entry name" value="MerR_1"/>
    <property type="match status" value="1"/>
</dbReference>
<dbReference type="SMART" id="SM00422">
    <property type="entry name" value="HTH_MERR"/>
    <property type="match status" value="1"/>
</dbReference>
<protein>
    <submittedName>
        <fullName evidence="4">MerR family transcriptional regulator</fullName>
    </submittedName>
</protein>
<evidence type="ECO:0000313" key="5">
    <source>
        <dbReference type="Proteomes" id="UP000886817"/>
    </source>
</evidence>
<dbReference type="PROSITE" id="PS50937">
    <property type="entry name" value="HTH_MERR_2"/>
    <property type="match status" value="1"/>
</dbReference>
<dbReference type="InterPro" id="IPR000551">
    <property type="entry name" value="MerR-type_HTH_dom"/>
</dbReference>
<dbReference type="AlphaFoldDB" id="A0A9D1WHL0"/>
<feature type="coiled-coil region" evidence="2">
    <location>
        <begin position="81"/>
        <end position="115"/>
    </location>
</feature>
<name>A0A9D1WHL0_9FIRM</name>
<dbReference type="PANTHER" id="PTHR30204">
    <property type="entry name" value="REDOX-CYCLING DRUG-SENSING TRANSCRIPTIONAL ACTIVATOR SOXR"/>
    <property type="match status" value="1"/>
</dbReference>
<dbReference type="GO" id="GO:0003700">
    <property type="term" value="F:DNA-binding transcription factor activity"/>
    <property type="evidence" value="ECO:0007669"/>
    <property type="project" value="InterPro"/>
</dbReference>
<dbReference type="PANTHER" id="PTHR30204:SF98">
    <property type="entry name" value="HTH-TYPE TRANSCRIPTIONAL REGULATOR ADHR"/>
    <property type="match status" value="1"/>
</dbReference>